<gene>
    <name evidence="1" type="ORF">KGMB03357_22390</name>
</gene>
<keyword evidence="2" id="KW-1185">Reference proteome</keyword>
<comment type="caution">
    <text evidence="1">The sequence shown here is derived from an EMBL/GenBank/DDBJ whole genome shotgun (WGS) entry which is preliminary data.</text>
</comment>
<dbReference type="EMBL" id="BHVZ01000014">
    <property type="protein sequence ID" value="GCB30578.1"/>
    <property type="molecule type" value="Genomic_DNA"/>
</dbReference>
<dbReference type="Proteomes" id="UP000287361">
    <property type="component" value="Unassembled WGS sequence"/>
</dbReference>
<protein>
    <submittedName>
        <fullName evidence="1">Uncharacterized protein</fullName>
    </submittedName>
</protein>
<proteinExistence type="predicted"/>
<accession>A0A401LGC9</accession>
<dbReference type="AlphaFoldDB" id="A0A401LGC9"/>
<evidence type="ECO:0000313" key="1">
    <source>
        <dbReference type="EMBL" id="GCB30578.1"/>
    </source>
</evidence>
<organism evidence="1 2">
    <name type="scientific">Anaerotignum faecicola</name>
    <dbReference type="NCBI Taxonomy" id="2358141"/>
    <lineage>
        <taxon>Bacteria</taxon>
        <taxon>Bacillati</taxon>
        <taxon>Bacillota</taxon>
        <taxon>Clostridia</taxon>
        <taxon>Lachnospirales</taxon>
        <taxon>Anaerotignaceae</taxon>
        <taxon>Anaerotignum</taxon>
    </lineage>
</organism>
<reference evidence="1 2" key="1">
    <citation type="submission" date="2018-10" db="EMBL/GenBank/DDBJ databases">
        <title>Draft Genome Sequence of Anaerotignum sp. KCTC 15736.</title>
        <authorList>
            <person name="Choi S.H."/>
            <person name="Kim J.S."/>
            <person name="Kang S.W."/>
            <person name="Lee J.S."/>
            <person name="Park S.H."/>
        </authorList>
    </citation>
    <scope>NUCLEOTIDE SEQUENCE [LARGE SCALE GENOMIC DNA]</scope>
    <source>
        <strain evidence="1 2">KCTC 15736</strain>
    </source>
</reference>
<evidence type="ECO:0000313" key="2">
    <source>
        <dbReference type="Proteomes" id="UP000287361"/>
    </source>
</evidence>
<name>A0A401LGC9_9FIRM</name>
<sequence length="46" mass="5646">MDYPIDRIAFSKFIRHSNIFELTRVAMAQCLESWYNDEREQFLDDM</sequence>